<dbReference type="AlphaFoldDB" id="A0A7V0T4T1"/>
<evidence type="ECO:0000256" key="3">
    <source>
        <dbReference type="ARBA" id="ARBA00022695"/>
    </source>
</evidence>
<gene>
    <name evidence="7" type="ORF">ENN51_02675</name>
</gene>
<feature type="non-terminal residue" evidence="7">
    <location>
        <position position="1"/>
    </location>
</feature>
<comment type="similarity">
    <text evidence="1">Belongs to the bacterial/plant glucose-1-phosphate adenylyltransferase family.</text>
</comment>
<accession>A0A7V0T4T1</accession>
<dbReference type="GO" id="GO:0005978">
    <property type="term" value="P:glycogen biosynthetic process"/>
    <property type="evidence" value="ECO:0007669"/>
    <property type="project" value="UniProtKB-KW"/>
</dbReference>
<name>A0A7V0T4T1_UNCW3</name>
<dbReference type="PANTHER" id="PTHR43523">
    <property type="entry name" value="GLUCOSE-1-PHOSPHATE ADENYLYLTRANSFERASE-RELATED"/>
    <property type="match status" value="1"/>
</dbReference>
<evidence type="ECO:0000259" key="6">
    <source>
        <dbReference type="Pfam" id="PF24894"/>
    </source>
</evidence>
<dbReference type="PANTHER" id="PTHR43523:SF2">
    <property type="entry name" value="GLUCOSE-1-PHOSPHATE ADENYLYLTRANSFERASE"/>
    <property type="match status" value="1"/>
</dbReference>
<organism evidence="7">
    <name type="scientific">candidate division WOR-3 bacterium</name>
    <dbReference type="NCBI Taxonomy" id="2052148"/>
    <lineage>
        <taxon>Bacteria</taxon>
        <taxon>Bacteria division WOR-3</taxon>
    </lineage>
</organism>
<feature type="domain" description="Nucleotidyl transferase" evidence="5">
    <location>
        <begin position="2"/>
        <end position="50"/>
    </location>
</feature>
<dbReference type="InterPro" id="IPR011004">
    <property type="entry name" value="Trimer_LpxA-like_sf"/>
</dbReference>
<evidence type="ECO:0000256" key="1">
    <source>
        <dbReference type="ARBA" id="ARBA00010443"/>
    </source>
</evidence>
<dbReference type="SUPFAM" id="SSF53448">
    <property type="entry name" value="Nucleotide-diphospho-sugar transferases"/>
    <property type="match status" value="1"/>
</dbReference>
<dbReference type="SUPFAM" id="SSF51161">
    <property type="entry name" value="Trimeric LpxA-like enzymes"/>
    <property type="match status" value="1"/>
</dbReference>
<dbReference type="CDD" id="cd04651">
    <property type="entry name" value="LbH_G1P_AT_C"/>
    <property type="match status" value="1"/>
</dbReference>
<reference evidence="7" key="1">
    <citation type="journal article" date="2020" name="mSystems">
        <title>Genome- and Community-Level Interaction Insights into Carbon Utilization and Element Cycling Functions of Hydrothermarchaeota in Hydrothermal Sediment.</title>
        <authorList>
            <person name="Zhou Z."/>
            <person name="Liu Y."/>
            <person name="Xu W."/>
            <person name="Pan J."/>
            <person name="Luo Z.H."/>
            <person name="Li M."/>
        </authorList>
    </citation>
    <scope>NUCLEOTIDE SEQUENCE [LARGE SCALE GENOMIC DNA]</scope>
    <source>
        <strain evidence="7">SpSt-1182</strain>
    </source>
</reference>
<proteinExistence type="inferred from homology"/>
<dbReference type="InterPro" id="IPR029044">
    <property type="entry name" value="Nucleotide-diphossugar_trans"/>
</dbReference>
<comment type="caution">
    <text evidence="7">The sequence shown here is derived from an EMBL/GenBank/DDBJ whole genome shotgun (WGS) entry which is preliminary data.</text>
</comment>
<dbReference type="InterPro" id="IPR011831">
    <property type="entry name" value="ADP-Glc_PPase"/>
</dbReference>
<keyword evidence="2" id="KW-0808">Transferase</keyword>
<dbReference type="Proteomes" id="UP000885672">
    <property type="component" value="Unassembled WGS sequence"/>
</dbReference>
<dbReference type="EMBL" id="DSBX01000103">
    <property type="protein sequence ID" value="HDQ99177.1"/>
    <property type="molecule type" value="Genomic_DNA"/>
</dbReference>
<keyword evidence="4" id="KW-0320">Glycogen biosynthesis</keyword>
<dbReference type="Pfam" id="PF00483">
    <property type="entry name" value="NTP_transferase"/>
    <property type="match status" value="1"/>
</dbReference>
<protein>
    <submittedName>
        <fullName evidence="7">Glucose-1-phosphate adenylyltransferase</fullName>
    </submittedName>
</protein>
<evidence type="ECO:0000259" key="5">
    <source>
        <dbReference type="Pfam" id="PF00483"/>
    </source>
</evidence>
<dbReference type="InterPro" id="IPR056818">
    <property type="entry name" value="GlmU/GlgC-like_hexapep"/>
</dbReference>
<keyword evidence="3 7" id="KW-0548">Nucleotidyltransferase</keyword>
<dbReference type="GO" id="GO:0008878">
    <property type="term" value="F:glucose-1-phosphate adenylyltransferase activity"/>
    <property type="evidence" value="ECO:0007669"/>
    <property type="project" value="InterPro"/>
</dbReference>
<dbReference type="Pfam" id="PF24894">
    <property type="entry name" value="Hexapep_GlmU"/>
    <property type="match status" value="1"/>
</dbReference>
<evidence type="ECO:0000313" key="7">
    <source>
        <dbReference type="EMBL" id="HDQ99177.1"/>
    </source>
</evidence>
<dbReference type="Gene3D" id="2.160.10.10">
    <property type="entry name" value="Hexapeptide repeat proteins"/>
    <property type="match status" value="1"/>
</dbReference>
<dbReference type="InterPro" id="IPR005835">
    <property type="entry name" value="NTP_transferase_dom"/>
</dbReference>
<dbReference type="Gene3D" id="3.90.550.10">
    <property type="entry name" value="Spore Coat Polysaccharide Biosynthesis Protein SpsA, Chain A"/>
    <property type="match status" value="1"/>
</dbReference>
<sequence length="185" mass="20671">SRHDFGHDVIPAMIGGYRVFGYRFADEHAVEPYWRDVGTVDDYYRANMELVAPTPPFNLYDRHWPIRTRPRPDPPAKTVHSDLAGGRAGLALDSLLADGVIVSGGRVQHSILGPRVRVNSFAQVEESVLFSDVAVGRNARVRRAIVDKMVRIPDRAEIGFDPEADRQRFHVSEDGVVVISRGTEL</sequence>
<evidence type="ECO:0000256" key="2">
    <source>
        <dbReference type="ARBA" id="ARBA00022679"/>
    </source>
</evidence>
<feature type="domain" description="Glucose-1-phosphate adenylyltransferase/Bifunctional protein GlmU-like C-terminal hexapeptide" evidence="6">
    <location>
        <begin position="74"/>
        <end position="179"/>
    </location>
</feature>
<evidence type="ECO:0000256" key="4">
    <source>
        <dbReference type="ARBA" id="ARBA00023056"/>
    </source>
</evidence>